<reference evidence="1" key="1">
    <citation type="journal article" date="2019" name="bioRxiv">
        <title>The Genome of the Zebra Mussel, Dreissena polymorpha: A Resource for Invasive Species Research.</title>
        <authorList>
            <person name="McCartney M.A."/>
            <person name="Auch B."/>
            <person name="Kono T."/>
            <person name="Mallez S."/>
            <person name="Zhang Y."/>
            <person name="Obille A."/>
            <person name="Becker A."/>
            <person name="Abrahante J.E."/>
            <person name="Garbe J."/>
            <person name="Badalamenti J.P."/>
            <person name="Herman A."/>
            <person name="Mangelson H."/>
            <person name="Liachko I."/>
            <person name="Sullivan S."/>
            <person name="Sone E.D."/>
            <person name="Koren S."/>
            <person name="Silverstein K.A.T."/>
            <person name="Beckman K.B."/>
            <person name="Gohl D.M."/>
        </authorList>
    </citation>
    <scope>NUCLEOTIDE SEQUENCE</scope>
    <source>
        <strain evidence="1">Duluth1</strain>
        <tissue evidence="1">Whole animal</tissue>
    </source>
</reference>
<evidence type="ECO:0000313" key="2">
    <source>
        <dbReference type="Proteomes" id="UP000828390"/>
    </source>
</evidence>
<name>A0A9D4R5U6_DREPO</name>
<organism evidence="1 2">
    <name type="scientific">Dreissena polymorpha</name>
    <name type="common">Zebra mussel</name>
    <name type="synonym">Mytilus polymorpha</name>
    <dbReference type="NCBI Taxonomy" id="45954"/>
    <lineage>
        <taxon>Eukaryota</taxon>
        <taxon>Metazoa</taxon>
        <taxon>Spiralia</taxon>
        <taxon>Lophotrochozoa</taxon>
        <taxon>Mollusca</taxon>
        <taxon>Bivalvia</taxon>
        <taxon>Autobranchia</taxon>
        <taxon>Heteroconchia</taxon>
        <taxon>Euheterodonta</taxon>
        <taxon>Imparidentia</taxon>
        <taxon>Neoheterodontei</taxon>
        <taxon>Myida</taxon>
        <taxon>Dreissenoidea</taxon>
        <taxon>Dreissenidae</taxon>
        <taxon>Dreissena</taxon>
    </lineage>
</organism>
<gene>
    <name evidence="1" type="ORF">DPMN_096877</name>
</gene>
<comment type="caution">
    <text evidence="1">The sequence shown here is derived from an EMBL/GenBank/DDBJ whole genome shotgun (WGS) entry which is preliminary data.</text>
</comment>
<protein>
    <submittedName>
        <fullName evidence="1">Uncharacterized protein</fullName>
    </submittedName>
</protein>
<dbReference type="Proteomes" id="UP000828390">
    <property type="component" value="Unassembled WGS sequence"/>
</dbReference>
<sequence>MGVSSALSSKRNADKQALSVPSFLVADLNSTWSSALKVTPGFSLSDVITVPSSG</sequence>
<keyword evidence="2" id="KW-1185">Reference proteome</keyword>
<dbReference type="AlphaFoldDB" id="A0A9D4R5U6"/>
<evidence type="ECO:0000313" key="1">
    <source>
        <dbReference type="EMBL" id="KAH3854340.1"/>
    </source>
</evidence>
<accession>A0A9D4R5U6</accession>
<dbReference type="EMBL" id="JAIWYP010000003">
    <property type="protein sequence ID" value="KAH3854340.1"/>
    <property type="molecule type" value="Genomic_DNA"/>
</dbReference>
<reference evidence="1" key="2">
    <citation type="submission" date="2020-11" db="EMBL/GenBank/DDBJ databases">
        <authorList>
            <person name="McCartney M.A."/>
            <person name="Auch B."/>
            <person name="Kono T."/>
            <person name="Mallez S."/>
            <person name="Becker A."/>
            <person name="Gohl D.M."/>
            <person name="Silverstein K.A.T."/>
            <person name="Koren S."/>
            <person name="Bechman K.B."/>
            <person name="Herman A."/>
            <person name="Abrahante J.E."/>
            <person name="Garbe J."/>
        </authorList>
    </citation>
    <scope>NUCLEOTIDE SEQUENCE</scope>
    <source>
        <strain evidence="1">Duluth1</strain>
        <tissue evidence="1">Whole animal</tissue>
    </source>
</reference>
<proteinExistence type="predicted"/>